<evidence type="ECO:0000313" key="2">
    <source>
        <dbReference type="EMBL" id="AYV86877.1"/>
    </source>
</evidence>
<gene>
    <name evidence="2" type="ORF">Sylvanvirus12_9</name>
</gene>
<feature type="coiled-coil region" evidence="1">
    <location>
        <begin position="209"/>
        <end position="243"/>
    </location>
</feature>
<keyword evidence="1" id="KW-0175">Coiled coil</keyword>
<accession>A0A3G5AI40</accession>
<sequence>MSSISNYCNTNIKDIFSKIVFDYHIFKKYKAKVFNGMLKDLVESDDDILGQRWSWMDLTLTHSEKNDKKSNTLCSEENLFGESERANQNTLRYLCQCIDNDLESTSRILHTWFCLLDGTIVKIVHRSYEGGDDWLSTLPPEQVGYAYFSSPYAYMNSSKVLHCCIKHVQDATPSNQESIAKSYFNPFKSRDEVNLYFCQDRKLSTSLQLLESEEVIEALQQNVKRAQQQLVHLQHEQQALYEEEFATSDYLKKLLFAQLFMMKDDLLLPLIGYKHGNLLFELKDREFSMCTSRENGRKVNYSIRCHVSVHDRRLADCKDGFNEKNGLPLRKFIHDIRIIFISSSKY</sequence>
<protein>
    <submittedName>
        <fullName evidence="2">Uncharacterized protein</fullName>
    </submittedName>
</protein>
<dbReference type="EMBL" id="MK072518">
    <property type="protein sequence ID" value="AYV86877.1"/>
    <property type="molecule type" value="Genomic_DNA"/>
</dbReference>
<reference evidence="2" key="1">
    <citation type="submission" date="2018-10" db="EMBL/GenBank/DDBJ databases">
        <title>Hidden diversity of soil giant viruses.</title>
        <authorList>
            <person name="Schulz F."/>
            <person name="Alteio L."/>
            <person name="Goudeau D."/>
            <person name="Ryan E.M."/>
            <person name="Malmstrom R.R."/>
            <person name="Blanchard J."/>
            <person name="Woyke T."/>
        </authorList>
    </citation>
    <scope>NUCLEOTIDE SEQUENCE</scope>
    <source>
        <strain evidence="2">SYV1</strain>
    </source>
</reference>
<evidence type="ECO:0000256" key="1">
    <source>
        <dbReference type="SAM" id="Coils"/>
    </source>
</evidence>
<organism evidence="2">
    <name type="scientific">Sylvanvirus sp</name>
    <dbReference type="NCBI Taxonomy" id="2487774"/>
    <lineage>
        <taxon>Viruses</taxon>
    </lineage>
</organism>
<name>A0A3G5AI40_9VIRU</name>
<proteinExistence type="predicted"/>